<feature type="chain" id="PRO_5045973647" description="Lipoprotein" evidence="1">
    <location>
        <begin position="25"/>
        <end position="223"/>
    </location>
</feature>
<gene>
    <name evidence="2" type="ORF">KZJ38_11160</name>
</gene>
<dbReference type="PROSITE" id="PS51257">
    <property type="entry name" value="PROKAR_LIPOPROTEIN"/>
    <property type="match status" value="1"/>
</dbReference>
<dbReference type="RefSeq" id="WP_219795974.1">
    <property type="nucleotide sequence ID" value="NZ_CP080095.1"/>
</dbReference>
<evidence type="ECO:0000313" key="2">
    <source>
        <dbReference type="EMBL" id="QYD66980.1"/>
    </source>
</evidence>
<feature type="signal peptide" evidence="1">
    <location>
        <begin position="1"/>
        <end position="24"/>
    </location>
</feature>
<evidence type="ECO:0000313" key="3">
    <source>
        <dbReference type="Proteomes" id="UP000826462"/>
    </source>
</evidence>
<name>A0ABX8UI92_9BURK</name>
<evidence type="ECO:0000256" key="1">
    <source>
        <dbReference type="SAM" id="SignalP"/>
    </source>
</evidence>
<evidence type="ECO:0008006" key="4">
    <source>
        <dbReference type="Google" id="ProtNLM"/>
    </source>
</evidence>
<keyword evidence="1" id="KW-0732">Signal</keyword>
<reference evidence="2 3" key="1">
    <citation type="submission" date="2021-07" db="EMBL/GenBank/DDBJ databases">
        <title>Paraburkholderia edwinii protects Aspergillus sp. from phenazines by acting as a toxin sponge.</title>
        <authorList>
            <person name="Dahlstrom K.M."/>
            <person name="Newman D.K."/>
        </authorList>
    </citation>
    <scope>NUCLEOTIDE SEQUENCE [LARGE SCALE GENOMIC DNA]</scope>
    <source>
        <strain evidence="2 3">Pe01</strain>
    </source>
</reference>
<protein>
    <recommendedName>
        <fullName evidence="4">Lipoprotein</fullName>
    </recommendedName>
</protein>
<organism evidence="2 3">
    <name type="scientific">Paraburkholderia edwinii</name>
    <dbReference type="NCBI Taxonomy" id="2861782"/>
    <lineage>
        <taxon>Bacteria</taxon>
        <taxon>Pseudomonadati</taxon>
        <taxon>Pseudomonadota</taxon>
        <taxon>Betaproteobacteria</taxon>
        <taxon>Burkholderiales</taxon>
        <taxon>Burkholderiaceae</taxon>
        <taxon>Paraburkholderia</taxon>
    </lineage>
</organism>
<accession>A0ABX8UI92</accession>
<sequence>MMQRSTAARLAGGALSLIALTLFSGCHNTSQVANRENFTAAINGFLEKHGHMCLAKYDWPIYVTTDDRASGTRDALQMPVLEKLGLATGKDMQVERVDADGKKITAMARQYQLTPEGQKYYLHSPEVVATATSSVTHPADFCAATLTLDKVVGWEKPMQLNGKTVTSVVYTYKIEPAPWAKNADAQRVFPMIKRVIEGAGTMQLREGVYLTADGWVADEVFQR</sequence>
<dbReference type="EMBL" id="CP080095">
    <property type="protein sequence ID" value="QYD66980.1"/>
    <property type="molecule type" value="Genomic_DNA"/>
</dbReference>
<keyword evidence="3" id="KW-1185">Reference proteome</keyword>
<proteinExistence type="predicted"/>
<dbReference type="Proteomes" id="UP000826462">
    <property type="component" value="Chromosome 1"/>
</dbReference>